<evidence type="ECO:0000256" key="1">
    <source>
        <dbReference type="SAM" id="Coils"/>
    </source>
</evidence>
<evidence type="ECO:0000313" key="3">
    <source>
        <dbReference type="EMBL" id="CAD9713481.1"/>
    </source>
</evidence>
<dbReference type="OrthoDB" id="496479at2759"/>
<feature type="compositionally biased region" description="Polar residues" evidence="2">
    <location>
        <begin position="396"/>
        <end position="408"/>
    </location>
</feature>
<dbReference type="AlphaFoldDB" id="A0A5B8MUJ8"/>
<feature type="region of interest" description="Disordered" evidence="2">
    <location>
        <begin position="355"/>
        <end position="408"/>
    </location>
</feature>
<dbReference type="STRING" id="1764295.A0A5B8MUJ8"/>
<accession>A0A5B8MUJ8</accession>
<evidence type="ECO:0000313" key="5">
    <source>
        <dbReference type="Proteomes" id="UP000316726"/>
    </source>
</evidence>
<proteinExistence type="predicted"/>
<dbReference type="EMBL" id="CP031043">
    <property type="protein sequence ID" value="QDZ23434.1"/>
    <property type="molecule type" value="Genomic_DNA"/>
</dbReference>
<gene>
    <name evidence="4" type="ORF">A3770_10p59520</name>
    <name evidence="3" type="ORF">CPRI1469_LOCUS2333</name>
</gene>
<organism evidence="4 5">
    <name type="scientific">Chloropicon primus</name>
    <dbReference type="NCBI Taxonomy" id="1764295"/>
    <lineage>
        <taxon>Eukaryota</taxon>
        <taxon>Viridiplantae</taxon>
        <taxon>Chlorophyta</taxon>
        <taxon>Chloropicophyceae</taxon>
        <taxon>Chloropicales</taxon>
        <taxon>Chloropicaceae</taxon>
        <taxon>Chloropicon</taxon>
    </lineage>
</organism>
<protein>
    <submittedName>
        <fullName evidence="4">Uncharacterized protein</fullName>
    </submittedName>
</protein>
<reference evidence="4 5" key="1">
    <citation type="submission" date="2018-07" db="EMBL/GenBank/DDBJ databases">
        <title>The complete nuclear genome of the prasinophyte Chloropicon primus (CCMP1205).</title>
        <authorList>
            <person name="Pombert J.-F."/>
            <person name="Otis C."/>
            <person name="Turmel M."/>
            <person name="Lemieux C."/>
        </authorList>
    </citation>
    <scope>NUCLEOTIDE SEQUENCE [LARGE SCALE GENOMIC DNA]</scope>
    <source>
        <strain evidence="4 5">CCMP1205</strain>
    </source>
</reference>
<dbReference type="EMBL" id="HBHL01003734">
    <property type="protein sequence ID" value="CAD9713481.1"/>
    <property type="molecule type" value="Transcribed_RNA"/>
</dbReference>
<evidence type="ECO:0000256" key="2">
    <source>
        <dbReference type="SAM" id="MobiDB-lite"/>
    </source>
</evidence>
<name>A0A5B8MUJ8_9CHLO</name>
<sequence length="408" mass="45272">MASGLAGTLRSVNPDDPVDLHDLGGYDQAQVQELVKDAFGKPLPCHEPVKISFVVGAGKKGRQKYTPSLPKDLIGALTSLGFEEDRGASACMECCGNFKYQHDTDKDLKFLHVFPHVTPLRESSVSGDDEEFWDEDEDSPSEVCRRVTVWELKDLVKANVKKFSQKRVLLQTIKGFVKEFQELEARMMEQPLTAKEDERYNNCVELPEKVELITGLMEDMVSNGKLTRGEVRLVWAQLSDKIKVLEGEAEKAKADGKAKKVSKIQEAIEKMEARRDGLADIKPMVYSIKHEGQIKRLRRELNAIEKLERAGGKQLMDVSTVKKIGQKQDLQDELDDLMQDNIGWFETKASLEDMMPSAEGKKSKPKAKPSGGGGNDDGWTTKSSNKGGKGKGGSKPTQASNPFDLLSS</sequence>
<keyword evidence="5" id="KW-1185">Reference proteome</keyword>
<reference evidence="3" key="2">
    <citation type="submission" date="2021-01" db="EMBL/GenBank/DDBJ databases">
        <authorList>
            <person name="Corre E."/>
            <person name="Pelletier E."/>
            <person name="Niang G."/>
            <person name="Scheremetjew M."/>
            <person name="Finn R."/>
            <person name="Kale V."/>
            <person name="Holt S."/>
            <person name="Cochrane G."/>
            <person name="Meng A."/>
            <person name="Brown T."/>
            <person name="Cohen L."/>
        </authorList>
    </citation>
    <scope>NUCLEOTIDE SEQUENCE</scope>
    <source>
        <strain evidence="3">CCMP1205</strain>
    </source>
</reference>
<feature type="coiled-coil region" evidence="1">
    <location>
        <begin position="235"/>
        <end position="310"/>
    </location>
</feature>
<keyword evidence="1" id="KW-0175">Coiled coil</keyword>
<evidence type="ECO:0000313" key="4">
    <source>
        <dbReference type="EMBL" id="QDZ23434.1"/>
    </source>
</evidence>
<dbReference type="Proteomes" id="UP000316726">
    <property type="component" value="Chromosome 10"/>
</dbReference>